<evidence type="ECO:0000259" key="3">
    <source>
        <dbReference type="PROSITE" id="PS50203"/>
    </source>
</evidence>
<keyword evidence="5" id="KW-1185">Reference proteome</keyword>
<reference evidence="4" key="1">
    <citation type="submission" date="2020-05" db="EMBL/GenBank/DDBJ databases">
        <title>Mycena genomes resolve the evolution of fungal bioluminescence.</title>
        <authorList>
            <person name="Tsai I.J."/>
        </authorList>
    </citation>
    <scope>NUCLEOTIDE SEQUENCE</scope>
    <source>
        <strain evidence="4">160909Yilan</strain>
    </source>
</reference>
<evidence type="ECO:0000313" key="5">
    <source>
        <dbReference type="Proteomes" id="UP000623467"/>
    </source>
</evidence>
<feature type="signal peptide" evidence="2">
    <location>
        <begin position="1"/>
        <end position="25"/>
    </location>
</feature>
<dbReference type="InterPro" id="IPR001300">
    <property type="entry name" value="Peptidase_C2_calpain_cat"/>
</dbReference>
<dbReference type="EMBL" id="JACAZH010000001">
    <property type="protein sequence ID" value="KAF7377206.1"/>
    <property type="molecule type" value="Genomic_DNA"/>
</dbReference>
<feature type="active site" evidence="1">
    <location>
        <position position="375"/>
    </location>
</feature>
<evidence type="ECO:0000256" key="2">
    <source>
        <dbReference type="SAM" id="SignalP"/>
    </source>
</evidence>
<keyword evidence="1" id="KW-0378">Hydrolase</keyword>
<dbReference type="GO" id="GO:0006508">
    <property type="term" value="P:proteolysis"/>
    <property type="evidence" value="ECO:0007669"/>
    <property type="project" value="UniProtKB-KW"/>
</dbReference>
<dbReference type="Pfam" id="PF00648">
    <property type="entry name" value="Peptidase_C2"/>
    <property type="match status" value="1"/>
</dbReference>
<organism evidence="4 5">
    <name type="scientific">Mycena sanguinolenta</name>
    <dbReference type="NCBI Taxonomy" id="230812"/>
    <lineage>
        <taxon>Eukaryota</taxon>
        <taxon>Fungi</taxon>
        <taxon>Dikarya</taxon>
        <taxon>Basidiomycota</taxon>
        <taxon>Agaricomycotina</taxon>
        <taxon>Agaricomycetes</taxon>
        <taxon>Agaricomycetidae</taxon>
        <taxon>Agaricales</taxon>
        <taxon>Marasmiineae</taxon>
        <taxon>Mycenaceae</taxon>
        <taxon>Mycena</taxon>
    </lineage>
</organism>
<dbReference type="OrthoDB" id="2584299at2759"/>
<feature type="active site" evidence="1">
    <location>
        <position position="339"/>
    </location>
</feature>
<feature type="chain" id="PRO_5034979591" evidence="2">
    <location>
        <begin position="26"/>
        <end position="423"/>
    </location>
</feature>
<dbReference type="InterPro" id="IPR038765">
    <property type="entry name" value="Papain-like_cys_pep_sf"/>
</dbReference>
<keyword evidence="2" id="KW-0732">Signal</keyword>
<keyword evidence="1" id="KW-0788">Thiol protease</keyword>
<protein>
    <submittedName>
        <fullName evidence="4">Calpain catalytic domain-containing protein</fullName>
    </submittedName>
</protein>
<evidence type="ECO:0000313" key="4">
    <source>
        <dbReference type="EMBL" id="KAF7377206.1"/>
    </source>
</evidence>
<feature type="active site" evidence="1">
    <location>
        <position position="149"/>
    </location>
</feature>
<dbReference type="GO" id="GO:0004198">
    <property type="term" value="F:calcium-dependent cysteine-type endopeptidase activity"/>
    <property type="evidence" value="ECO:0007669"/>
    <property type="project" value="InterPro"/>
</dbReference>
<proteinExistence type="predicted"/>
<evidence type="ECO:0000256" key="1">
    <source>
        <dbReference type="PROSITE-ProRule" id="PRU00239"/>
    </source>
</evidence>
<dbReference type="PROSITE" id="PS50203">
    <property type="entry name" value="CALPAIN_CAT"/>
    <property type="match status" value="1"/>
</dbReference>
<dbReference type="SUPFAM" id="SSF54001">
    <property type="entry name" value="Cysteine proteinases"/>
    <property type="match status" value="1"/>
</dbReference>
<feature type="domain" description="Calpain catalytic" evidence="3">
    <location>
        <begin position="140"/>
        <end position="378"/>
    </location>
</feature>
<comment type="caution">
    <text evidence="4">The sequence shown here is derived from an EMBL/GenBank/DDBJ whole genome shotgun (WGS) entry which is preliminary data.</text>
</comment>
<dbReference type="Proteomes" id="UP000623467">
    <property type="component" value="Unassembled WGS sequence"/>
</dbReference>
<dbReference type="AlphaFoldDB" id="A0A8H6ZHX5"/>
<keyword evidence="1" id="KW-0645">Protease</keyword>
<name>A0A8H6ZHX5_9AGAR</name>
<gene>
    <name evidence="4" type="ORF">MSAN_00140300</name>
</gene>
<accession>A0A8H6ZHX5</accession>
<sequence length="423" mass="45939">MFSPRCLFLFLTMIVFSMWSIVVHADQVPLSLSGGHGDSPPVDCLAINSPAGWSEDTEDEGLLFGTNANAWGDESVSAYDFATLDFDLAPKRSDRLNFHSQPALPVLANCAFHYQHRLGANGTHRYGNLRGDDDIVSAKDVHQGGLGDCAIGGAILALIARKQDAAFRAVLTVNKDLTLTARFKRAGVKTPYLVNMDDSLPVRNGAKGLLPQKKPCGYAFGGYLPTLSTTDRCDNYRHQVPFLEKALAKYLDAFPAYSGSPQKVGYAGLRGISSATVMEAITGGRPYRLRAHKGDQRWRLERISQTVHYGNTSCLHCVNAHTALEGRRKATLEPLKTTHSFEITDAHGHKYVIAAWHDFGIVGGNSKAQTVLLANPWGCNPDRNSSNGCGFDEEGNKLPATLSIPLDVLAAFISAIHSVTLSR</sequence>